<dbReference type="PANTHER" id="PTHR31683">
    <property type="entry name" value="PECTATE LYASE 18-RELATED"/>
    <property type="match status" value="1"/>
</dbReference>
<feature type="domain" description="Pectate lyase" evidence="9">
    <location>
        <begin position="149"/>
        <end position="343"/>
    </location>
</feature>
<dbReference type="AlphaFoldDB" id="A0A328E483"/>
<keyword evidence="11" id="KW-1185">Reference proteome</keyword>
<dbReference type="Gene3D" id="2.160.20.10">
    <property type="entry name" value="Single-stranded right-handed beta-helix, Pectin lyase-like"/>
    <property type="match status" value="1"/>
</dbReference>
<evidence type="ECO:0000313" key="11">
    <source>
        <dbReference type="Proteomes" id="UP000249390"/>
    </source>
</evidence>
<keyword evidence="7 8" id="KW-0456">Lyase</keyword>
<comment type="cofactor">
    <cofactor evidence="8">
        <name>Ca(2+)</name>
        <dbReference type="ChEBI" id="CHEBI:29108"/>
    </cofactor>
    <text evidence="8">Binds 1 Ca(2+) ion. Required for its activity.</text>
</comment>
<dbReference type="GO" id="GO:0046872">
    <property type="term" value="F:metal ion binding"/>
    <property type="evidence" value="ECO:0007669"/>
    <property type="project" value="UniProtKB-KW"/>
</dbReference>
<protein>
    <recommendedName>
        <fullName evidence="3 8">Pectate lyase</fullName>
        <ecNumber evidence="3 8">4.2.2.2</ecNumber>
    </recommendedName>
</protein>
<dbReference type="InterPro" id="IPR045032">
    <property type="entry name" value="PEL"/>
</dbReference>
<evidence type="ECO:0000256" key="7">
    <source>
        <dbReference type="ARBA" id="ARBA00023239"/>
    </source>
</evidence>
<feature type="signal peptide" evidence="8">
    <location>
        <begin position="1"/>
        <end position="25"/>
    </location>
</feature>
<dbReference type="Pfam" id="PF00544">
    <property type="entry name" value="Pectate_lyase_4"/>
    <property type="match status" value="1"/>
</dbReference>
<comment type="catalytic activity">
    <reaction evidence="1 8">
        <text>Eliminative cleavage of (1-&gt;4)-alpha-D-galacturonan to give oligosaccharides with 4-deoxy-alpha-D-galact-4-enuronosyl groups at their non-reducing ends.</text>
        <dbReference type="EC" id="4.2.2.2"/>
    </reaction>
</comment>
<evidence type="ECO:0000256" key="4">
    <source>
        <dbReference type="ARBA" id="ARBA00022723"/>
    </source>
</evidence>
<dbReference type="PRINTS" id="PR00807">
    <property type="entry name" value="AMBALLERGEN"/>
</dbReference>
<comment type="caution">
    <text evidence="10">The sequence shown here is derived from an EMBL/GenBank/DDBJ whole genome shotgun (WGS) entry which is preliminary data.</text>
</comment>
<evidence type="ECO:0000256" key="8">
    <source>
        <dbReference type="RuleBase" id="RU361123"/>
    </source>
</evidence>
<keyword evidence="4 8" id="KW-0479">Metal-binding</keyword>
<dbReference type="UniPathway" id="UPA00545">
    <property type="reaction ID" value="UER00824"/>
</dbReference>
<dbReference type="PANTHER" id="PTHR31683:SF187">
    <property type="entry name" value="PECTATE LYASE 18-RELATED"/>
    <property type="match status" value="1"/>
</dbReference>
<sequence>MGNGSLAAAFLIYSLLLFQVSSTTSLQNPHLVVQDVNSRKNASSVAVAGAAPALGRKLLKSSSSSSGGGCKTGNLIDDCWRCDPDWDSNRGRLADCAFGFGKEAMGGKAAADNPYVVVDNGDDVNHPKPGTLRYGVIQPKATWIIFATDMTIKLKDELVVIHPFKTIDGRGVDVHIAGGPCVNVHATHNFILHGVSIHDCQVGGNERIGEAGYFQRSDGDGIQVYQSSNVWIDHCNFSKAVDGLVDVIQGSTNVTISNNLFTNHNKVMLLGQSDEGHDTNMKVTVAYNVFGEGLTQRMPRCRQGYFEVVNNYYPSGWNEYAIGGSSNPTIKSQGNVFVAPSNRDHWEVTSREDVPESEYKIWNWASEGDMMVGGAFFVPSGAENTSSVYAKASGVVAQAAKAVPDITRNAGPFNPSRI</sequence>
<proteinExistence type="inferred from homology"/>
<reference evidence="10 11" key="1">
    <citation type="submission" date="2018-06" db="EMBL/GenBank/DDBJ databases">
        <title>The Genome of Cuscuta australis (Dodder) Provides Insight into the Evolution of Plant Parasitism.</title>
        <authorList>
            <person name="Liu H."/>
        </authorList>
    </citation>
    <scope>NUCLEOTIDE SEQUENCE [LARGE SCALE GENOMIC DNA]</scope>
    <source>
        <strain evidence="11">cv. Yunnan</strain>
        <tissue evidence="10">Vines</tissue>
    </source>
</reference>
<feature type="chain" id="PRO_5016191644" description="Pectate lyase" evidence="8">
    <location>
        <begin position="26"/>
        <end position="418"/>
    </location>
</feature>
<dbReference type="SUPFAM" id="SSF51126">
    <property type="entry name" value="Pectin lyase-like"/>
    <property type="match status" value="1"/>
</dbReference>
<dbReference type="InterPro" id="IPR018082">
    <property type="entry name" value="AmbAllergen"/>
</dbReference>
<keyword evidence="5 8" id="KW-0732">Signal</keyword>
<evidence type="ECO:0000256" key="1">
    <source>
        <dbReference type="ARBA" id="ARBA00000695"/>
    </source>
</evidence>
<dbReference type="GO" id="GO:0045490">
    <property type="term" value="P:pectin catabolic process"/>
    <property type="evidence" value="ECO:0007669"/>
    <property type="project" value="UniProtKB-UniPathway"/>
</dbReference>
<evidence type="ECO:0000256" key="5">
    <source>
        <dbReference type="ARBA" id="ARBA00022729"/>
    </source>
</evidence>
<evidence type="ECO:0000256" key="6">
    <source>
        <dbReference type="ARBA" id="ARBA00022837"/>
    </source>
</evidence>
<evidence type="ECO:0000256" key="3">
    <source>
        <dbReference type="ARBA" id="ARBA00012272"/>
    </source>
</evidence>
<name>A0A328E483_9ASTE</name>
<comment type="pathway">
    <text evidence="2 8">Glycan metabolism; pectin degradation; 2-dehydro-3-deoxy-D-gluconate from pectin: step 2/5.</text>
</comment>
<organism evidence="10 11">
    <name type="scientific">Cuscuta australis</name>
    <dbReference type="NCBI Taxonomy" id="267555"/>
    <lineage>
        <taxon>Eukaryota</taxon>
        <taxon>Viridiplantae</taxon>
        <taxon>Streptophyta</taxon>
        <taxon>Embryophyta</taxon>
        <taxon>Tracheophyta</taxon>
        <taxon>Spermatophyta</taxon>
        <taxon>Magnoliopsida</taxon>
        <taxon>eudicotyledons</taxon>
        <taxon>Gunneridae</taxon>
        <taxon>Pentapetalae</taxon>
        <taxon>asterids</taxon>
        <taxon>lamiids</taxon>
        <taxon>Solanales</taxon>
        <taxon>Convolvulaceae</taxon>
        <taxon>Cuscuteae</taxon>
        <taxon>Cuscuta</taxon>
        <taxon>Cuscuta subgen. Grammica</taxon>
        <taxon>Cuscuta sect. Cleistogrammica</taxon>
    </lineage>
</organism>
<dbReference type="EC" id="4.2.2.2" evidence="3 8"/>
<dbReference type="Proteomes" id="UP000249390">
    <property type="component" value="Unassembled WGS sequence"/>
</dbReference>
<evidence type="ECO:0000256" key="2">
    <source>
        <dbReference type="ARBA" id="ARBA00005220"/>
    </source>
</evidence>
<dbReference type="EMBL" id="NQVE01000030">
    <property type="protein sequence ID" value="RAL52784.1"/>
    <property type="molecule type" value="Genomic_DNA"/>
</dbReference>
<dbReference type="InterPro" id="IPR011050">
    <property type="entry name" value="Pectin_lyase_fold/virulence"/>
</dbReference>
<dbReference type="InterPro" id="IPR012334">
    <property type="entry name" value="Pectin_lyas_fold"/>
</dbReference>
<keyword evidence="6 8" id="KW-0106">Calcium</keyword>
<dbReference type="InterPro" id="IPR002022">
    <property type="entry name" value="Pec_lyase"/>
</dbReference>
<gene>
    <name evidence="10" type="ORF">DM860_007552</name>
</gene>
<dbReference type="SMART" id="SM00656">
    <property type="entry name" value="Amb_all"/>
    <property type="match status" value="1"/>
</dbReference>
<dbReference type="GO" id="GO:0030570">
    <property type="term" value="F:pectate lyase activity"/>
    <property type="evidence" value="ECO:0007669"/>
    <property type="project" value="UniProtKB-EC"/>
</dbReference>
<evidence type="ECO:0000313" key="10">
    <source>
        <dbReference type="EMBL" id="RAL52784.1"/>
    </source>
</evidence>
<comment type="similarity">
    <text evidence="8">Belongs to the polysaccharide lyase 1 family.</text>
</comment>
<evidence type="ECO:0000259" key="9">
    <source>
        <dbReference type="SMART" id="SM00656"/>
    </source>
</evidence>
<accession>A0A328E483</accession>